<dbReference type="HOGENOM" id="CLU_2900247_0_0_9"/>
<name>R6IF01_9FIRM</name>
<reference evidence="1" key="1">
    <citation type="submission" date="2012-11" db="EMBL/GenBank/DDBJ databases">
        <title>Dependencies among metagenomic species, viruses, plasmids and units of genetic variation.</title>
        <authorList>
            <person name="Nielsen H.B."/>
            <person name="Almeida M."/>
            <person name="Juncker A.S."/>
            <person name="Rasmussen S."/>
            <person name="Li J."/>
            <person name="Sunagawa S."/>
            <person name="Plichta D."/>
            <person name="Gautier L."/>
            <person name="Le Chatelier E."/>
            <person name="Peletier E."/>
            <person name="Bonde I."/>
            <person name="Nielsen T."/>
            <person name="Manichanh C."/>
            <person name="Arumugam M."/>
            <person name="Batto J."/>
            <person name="Santos M.B.Q.D."/>
            <person name="Blom N."/>
            <person name="Borruel N."/>
            <person name="Burgdorf K.S."/>
            <person name="Boumezbeur F."/>
            <person name="Casellas F."/>
            <person name="Dore J."/>
            <person name="Guarner F."/>
            <person name="Hansen T."/>
            <person name="Hildebrand F."/>
            <person name="Kaas R.S."/>
            <person name="Kennedy S."/>
            <person name="Kristiansen K."/>
            <person name="Kultima J.R."/>
            <person name="Leonard P."/>
            <person name="Levenez F."/>
            <person name="Lund O."/>
            <person name="Moumen B."/>
            <person name="Le Paslier D."/>
            <person name="Pons N."/>
            <person name="Pedersen O."/>
            <person name="Prifti E."/>
            <person name="Qin J."/>
            <person name="Raes J."/>
            <person name="Tap J."/>
            <person name="Tims S."/>
            <person name="Ussery D.W."/>
            <person name="Yamada T."/>
            <person name="MetaHit consortium"/>
            <person name="Renault P."/>
            <person name="Sicheritz-Ponten T."/>
            <person name="Bork P."/>
            <person name="Wang J."/>
            <person name="Brunak S."/>
            <person name="Ehrlich S.D."/>
        </authorList>
    </citation>
    <scope>NUCLEOTIDE SEQUENCE [LARGE SCALE GENOMIC DNA]</scope>
</reference>
<gene>
    <name evidence="1" type="ORF">BN533_00287</name>
</gene>
<proteinExistence type="predicted"/>
<evidence type="ECO:0000313" key="1">
    <source>
        <dbReference type="EMBL" id="CDB45149.1"/>
    </source>
</evidence>
<organism evidence="1">
    <name type="scientific">Phascolarctobacterium faecium</name>
    <dbReference type="NCBI Taxonomy" id="33025"/>
    <lineage>
        <taxon>Bacteria</taxon>
        <taxon>Bacillati</taxon>
        <taxon>Bacillota</taxon>
        <taxon>Negativicutes</taxon>
        <taxon>Acidaminococcales</taxon>
        <taxon>Acidaminococcaceae</taxon>
        <taxon>Phascolarctobacterium</taxon>
    </lineage>
</organism>
<dbReference type="RefSeq" id="WP_021717190.1">
    <property type="nucleotide sequence ID" value="NZ_FR885204.1"/>
</dbReference>
<protein>
    <submittedName>
        <fullName evidence="1">Uncharacterized protein</fullName>
    </submittedName>
</protein>
<dbReference type="STRING" id="1262914.BN533_00287"/>
<dbReference type="AlphaFoldDB" id="R6IF01"/>
<comment type="caution">
    <text evidence="1">The sequence shown here is derived from an EMBL/GenBank/DDBJ whole genome shotgun (WGS) entry which is preliminary data.</text>
</comment>
<sequence>MKDKRFCCRCEEVLMNGFYFHNSEVGICNRCVTDLAIQLIKNEDKEVINALRKNIGSENGDK</sequence>
<accession>R6IF01</accession>
<dbReference type="EMBL" id="CBDS010000018">
    <property type="protein sequence ID" value="CDB45149.1"/>
    <property type="molecule type" value="Genomic_DNA"/>
</dbReference>